<dbReference type="FunFam" id="3.10.450.350:FF:000001">
    <property type="entry name" value="Murein DD-endopeptidase MepM"/>
    <property type="match status" value="1"/>
</dbReference>
<dbReference type="Pfam" id="PF08525">
    <property type="entry name" value="OapA_N"/>
    <property type="match status" value="1"/>
</dbReference>
<dbReference type="InterPro" id="IPR045834">
    <property type="entry name" value="Csd3_N2"/>
</dbReference>
<evidence type="ECO:0000256" key="17">
    <source>
        <dbReference type="SAM" id="Phobius"/>
    </source>
</evidence>
<proteinExistence type="inferred from homology"/>
<evidence type="ECO:0000256" key="14">
    <source>
        <dbReference type="ARBA" id="ARBA00023316"/>
    </source>
</evidence>
<dbReference type="Pfam" id="PF01551">
    <property type="entry name" value="Peptidase_M23"/>
    <property type="match status" value="1"/>
</dbReference>
<feature type="transmembrane region" description="Helical" evidence="17">
    <location>
        <begin position="21"/>
        <end position="39"/>
    </location>
</feature>
<evidence type="ECO:0000256" key="2">
    <source>
        <dbReference type="ARBA" id="ARBA00004162"/>
    </source>
</evidence>
<dbReference type="Proteomes" id="UP000255163">
    <property type="component" value="Unassembled WGS sequence"/>
</dbReference>
<dbReference type="InterPro" id="IPR011055">
    <property type="entry name" value="Dup_hybrid_motif"/>
</dbReference>
<dbReference type="NCBIfam" id="NF008652">
    <property type="entry name" value="PRK11649.1"/>
    <property type="match status" value="1"/>
</dbReference>
<dbReference type="Pfam" id="PF19425">
    <property type="entry name" value="Csd3_N2"/>
    <property type="match status" value="1"/>
</dbReference>
<evidence type="ECO:0000259" key="18">
    <source>
        <dbReference type="PROSITE" id="PS51782"/>
    </source>
</evidence>
<evidence type="ECO:0000256" key="13">
    <source>
        <dbReference type="ARBA" id="ARBA00023136"/>
    </source>
</evidence>
<keyword evidence="9 19" id="KW-0378">Hydrolase</keyword>
<dbReference type="PANTHER" id="PTHR21666">
    <property type="entry name" value="PEPTIDASE-RELATED"/>
    <property type="match status" value="1"/>
</dbReference>
<comment type="pathway">
    <text evidence="3">Cell wall biogenesis; cell wall polysaccharide biosynthesis.</text>
</comment>
<dbReference type="GO" id="GO:0042834">
    <property type="term" value="F:peptidoglycan binding"/>
    <property type="evidence" value="ECO:0007669"/>
    <property type="project" value="InterPro"/>
</dbReference>
<evidence type="ECO:0000256" key="15">
    <source>
        <dbReference type="ARBA" id="ARBA00070993"/>
    </source>
</evidence>
<keyword evidence="6" id="KW-0645">Protease</keyword>
<dbReference type="CDD" id="cd12797">
    <property type="entry name" value="M23_peptidase"/>
    <property type="match status" value="1"/>
</dbReference>
<evidence type="ECO:0000256" key="11">
    <source>
        <dbReference type="ARBA" id="ARBA00022989"/>
    </source>
</evidence>
<evidence type="ECO:0000256" key="5">
    <source>
        <dbReference type="ARBA" id="ARBA00022475"/>
    </source>
</evidence>
<keyword evidence="11 17" id="KW-1133">Transmembrane helix</keyword>
<dbReference type="EMBL" id="UFYI01000007">
    <property type="protein sequence ID" value="STD21392.1"/>
    <property type="molecule type" value="Genomic_DNA"/>
</dbReference>
<protein>
    <recommendedName>
        <fullName evidence="15">Murein DD-endopeptidase MepM</fullName>
    </recommendedName>
    <alternativeName>
        <fullName evidence="16">Murein hydrolase MepM</fullName>
    </alternativeName>
</protein>
<sequence length="538" mass="59758">MQQIARSVALAFNNLPRPHRVMLGSLTVLTLAVAVWRPYVYHPSSAPIIKTIELEKSEIRSLLPEASEPIDQAAQEDEAIPQDELDDKTENEAGIHEYVVSTGDTLSSVLNQYGIDMGNISQLAAADKDLRNLKIGQQLSWTLTADGDLQRLTWEMSRRETRTYDRTANGFKMTSEMQKGDWVNSVLKGTVGASFVSSARDAGLTSAEISSVIKAMQWQMDFRKLKKGDEFSVLMSREMLDGKREQSQLLGVRLRSEGKDYYAIRAEDGKFYDRSGTGLAKGFLRFPTAKQFRVSSNFNPRRLNPVTGRVAPHRGVDFAMPQGTPVLAVGDGEVVVAKRSGAAGYYVAVRHGRTYTTRYMHLRKLLVKPGQKVKRGDRIAISGNTGRSTGPHLHYEVWINQQAVNPLTAKLPRTEGLTGKDRTDYLAQGERGDAAAEPKLSSLFLLKKPAHTDAGFFFCAWTTASLHYLNKILRHQTLDPAWKPKKTILNTFLSLKNPSAIRATGAPGLVSMPLRGWRCCRLPSAILFWGKLAVWPGV</sequence>
<dbReference type="FunFam" id="2.70.70.10:FF:000002">
    <property type="entry name" value="Murein DD-endopeptidase MepM"/>
    <property type="match status" value="1"/>
</dbReference>
<dbReference type="AlphaFoldDB" id="A0A376FD36"/>
<feature type="domain" description="LysM" evidence="18">
    <location>
        <begin position="96"/>
        <end position="141"/>
    </location>
</feature>
<evidence type="ECO:0000256" key="7">
    <source>
        <dbReference type="ARBA" id="ARBA00022692"/>
    </source>
</evidence>
<dbReference type="PROSITE" id="PS51782">
    <property type="entry name" value="LYSM"/>
    <property type="match status" value="1"/>
</dbReference>
<dbReference type="GO" id="GO:0046872">
    <property type="term" value="F:metal ion binding"/>
    <property type="evidence" value="ECO:0007669"/>
    <property type="project" value="UniProtKB-KW"/>
</dbReference>
<evidence type="ECO:0000256" key="6">
    <source>
        <dbReference type="ARBA" id="ARBA00022670"/>
    </source>
</evidence>
<dbReference type="InterPro" id="IPR013731">
    <property type="entry name" value="OapA_N"/>
</dbReference>
<keyword evidence="14" id="KW-0961">Cell wall biogenesis/degradation</keyword>
<comment type="similarity">
    <text evidence="4">Belongs to the peptidase M23B family.</text>
</comment>
<dbReference type="SUPFAM" id="SSF51261">
    <property type="entry name" value="Duplicated hybrid motif"/>
    <property type="match status" value="1"/>
</dbReference>
<dbReference type="Gene3D" id="3.10.450.350">
    <property type="match status" value="2"/>
</dbReference>
<dbReference type="CDD" id="cd00118">
    <property type="entry name" value="LysM"/>
    <property type="match status" value="1"/>
</dbReference>
<dbReference type="InterPro" id="IPR050570">
    <property type="entry name" value="Cell_wall_metabolism_enzyme"/>
</dbReference>
<evidence type="ECO:0000256" key="10">
    <source>
        <dbReference type="ARBA" id="ARBA00022833"/>
    </source>
</evidence>
<dbReference type="InterPro" id="IPR018392">
    <property type="entry name" value="LysM"/>
</dbReference>
<dbReference type="InterPro" id="IPR016047">
    <property type="entry name" value="M23ase_b-sheet_dom"/>
</dbReference>
<evidence type="ECO:0000256" key="16">
    <source>
        <dbReference type="ARBA" id="ARBA00075179"/>
    </source>
</evidence>
<evidence type="ECO:0000256" key="1">
    <source>
        <dbReference type="ARBA" id="ARBA00001947"/>
    </source>
</evidence>
<keyword evidence="13 17" id="KW-0472">Membrane</keyword>
<dbReference type="GO" id="GO:0004222">
    <property type="term" value="F:metalloendopeptidase activity"/>
    <property type="evidence" value="ECO:0007669"/>
    <property type="project" value="TreeGrafter"/>
</dbReference>
<gene>
    <name evidence="19" type="primary">lytM</name>
    <name evidence="19" type="ORF">NCTC12123_02716</name>
</gene>
<evidence type="ECO:0000256" key="12">
    <source>
        <dbReference type="ARBA" id="ARBA00023049"/>
    </source>
</evidence>
<keyword evidence="12" id="KW-0482">Metalloprotease</keyword>
<dbReference type="GO" id="GO:0071555">
    <property type="term" value="P:cell wall organization"/>
    <property type="evidence" value="ECO:0007669"/>
    <property type="project" value="UniProtKB-KW"/>
</dbReference>
<keyword evidence="7 17" id="KW-0812">Transmembrane</keyword>
<dbReference type="SMART" id="SM00257">
    <property type="entry name" value="LysM"/>
    <property type="match status" value="1"/>
</dbReference>
<reference evidence="19 20" key="1">
    <citation type="submission" date="2018-06" db="EMBL/GenBank/DDBJ databases">
        <authorList>
            <consortium name="Pathogen Informatics"/>
            <person name="Doyle S."/>
        </authorList>
    </citation>
    <scope>NUCLEOTIDE SEQUENCE [LARGE SCALE GENOMIC DNA]</scope>
    <source>
        <strain evidence="19 20">NCTC12123</strain>
    </source>
</reference>
<dbReference type="PANTHER" id="PTHR21666:SF292">
    <property type="entry name" value="MUREIN DD-ENDOPEPTIDASE MEPM"/>
    <property type="match status" value="1"/>
</dbReference>
<dbReference type="Gene3D" id="2.70.70.10">
    <property type="entry name" value="Glucose Permease (Domain IIA)"/>
    <property type="match status" value="1"/>
</dbReference>
<dbReference type="GO" id="GO:0006508">
    <property type="term" value="P:proteolysis"/>
    <property type="evidence" value="ECO:0007669"/>
    <property type="project" value="UniProtKB-KW"/>
</dbReference>
<keyword evidence="8" id="KW-0479">Metal-binding</keyword>
<dbReference type="FunFam" id="3.10.450.350:FF:000002">
    <property type="entry name" value="Murein DD-endopeptidase MepM"/>
    <property type="match status" value="1"/>
</dbReference>
<comment type="cofactor">
    <cofactor evidence="1">
        <name>Zn(2+)</name>
        <dbReference type="ChEBI" id="CHEBI:29105"/>
    </cofactor>
</comment>
<evidence type="ECO:0000256" key="9">
    <source>
        <dbReference type="ARBA" id="ARBA00022801"/>
    </source>
</evidence>
<name>A0A376FD36_ENTAS</name>
<evidence type="ECO:0000313" key="20">
    <source>
        <dbReference type="Proteomes" id="UP000255163"/>
    </source>
</evidence>
<accession>A0A376FD36</accession>
<dbReference type="STRING" id="640513.Entas_2563"/>
<evidence type="ECO:0000256" key="8">
    <source>
        <dbReference type="ARBA" id="ARBA00022723"/>
    </source>
</evidence>
<organism evidence="19 20">
    <name type="scientific">Enterobacter asburiae</name>
    <dbReference type="NCBI Taxonomy" id="61645"/>
    <lineage>
        <taxon>Bacteria</taxon>
        <taxon>Pseudomonadati</taxon>
        <taxon>Pseudomonadota</taxon>
        <taxon>Gammaproteobacteria</taxon>
        <taxon>Enterobacterales</taxon>
        <taxon>Enterobacteriaceae</taxon>
        <taxon>Enterobacter</taxon>
        <taxon>Enterobacter cloacae complex</taxon>
    </lineage>
</organism>
<keyword evidence="5" id="KW-1003">Cell membrane</keyword>
<dbReference type="Pfam" id="PF04225">
    <property type="entry name" value="LysM_OapA"/>
    <property type="match status" value="1"/>
</dbReference>
<comment type="subcellular location">
    <subcellularLocation>
        <location evidence="2">Cell membrane</location>
        <topology evidence="2">Single-pass membrane protein</topology>
    </subcellularLocation>
</comment>
<dbReference type="GO" id="GO:0005886">
    <property type="term" value="C:plasma membrane"/>
    <property type="evidence" value="ECO:0007669"/>
    <property type="project" value="UniProtKB-SubCell"/>
</dbReference>
<keyword evidence="10" id="KW-0862">Zinc</keyword>
<evidence type="ECO:0000256" key="3">
    <source>
        <dbReference type="ARBA" id="ARBA00004776"/>
    </source>
</evidence>
<evidence type="ECO:0000313" key="19">
    <source>
        <dbReference type="EMBL" id="STD21392.1"/>
    </source>
</evidence>
<evidence type="ECO:0000256" key="4">
    <source>
        <dbReference type="ARBA" id="ARBA00006646"/>
    </source>
</evidence>
<dbReference type="InterPro" id="IPR007340">
    <property type="entry name" value="LysM_Opacity-associatedA"/>
</dbReference>